<feature type="compositionally biased region" description="Acidic residues" evidence="8">
    <location>
        <begin position="599"/>
        <end position="611"/>
    </location>
</feature>
<dbReference type="Proteomes" id="UP000266841">
    <property type="component" value="Unassembled WGS sequence"/>
</dbReference>
<keyword evidence="5" id="KW-0652">Protein synthesis inhibitor</keyword>
<accession>K0T035</accession>
<dbReference type="InterPro" id="IPR011009">
    <property type="entry name" value="Kinase-like_dom_sf"/>
</dbReference>
<feature type="compositionally biased region" description="Low complexity" evidence="8">
    <location>
        <begin position="443"/>
        <end position="477"/>
    </location>
</feature>
<evidence type="ECO:0000256" key="5">
    <source>
        <dbReference type="ARBA" id="ARBA00023193"/>
    </source>
</evidence>
<gene>
    <name evidence="10" type="ORF">THAOC_08054</name>
</gene>
<evidence type="ECO:0000256" key="2">
    <source>
        <dbReference type="ARBA" id="ARBA00022741"/>
    </source>
</evidence>
<feature type="compositionally biased region" description="Polar residues" evidence="8">
    <location>
        <begin position="276"/>
        <end position="289"/>
    </location>
</feature>
<feature type="region of interest" description="Disordered" evidence="8">
    <location>
        <begin position="1"/>
        <end position="62"/>
    </location>
</feature>
<protein>
    <recommendedName>
        <fullName evidence="9">Protein kinase domain-containing protein</fullName>
    </recommendedName>
</protein>
<dbReference type="OrthoDB" id="5337378at2759"/>
<feature type="region of interest" description="Disordered" evidence="8">
    <location>
        <begin position="268"/>
        <end position="289"/>
    </location>
</feature>
<name>K0T035_THAOC</name>
<dbReference type="GO" id="GO:0005634">
    <property type="term" value="C:nucleus"/>
    <property type="evidence" value="ECO:0007669"/>
    <property type="project" value="TreeGrafter"/>
</dbReference>
<keyword evidence="11" id="KW-1185">Reference proteome</keyword>
<evidence type="ECO:0000256" key="8">
    <source>
        <dbReference type="SAM" id="MobiDB-lite"/>
    </source>
</evidence>
<evidence type="ECO:0000259" key="9">
    <source>
        <dbReference type="PROSITE" id="PS50011"/>
    </source>
</evidence>
<dbReference type="PROSITE" id="PS00108">
    <property type="entry name" value="PROTEIN_KINASE_ST"/>
    <property type="match status" value="1"/>
</dbReference>
<feature type="region of interest" description="Disordered" evidence="8">
    <location>
        <begin position="977"/>
        <end position="998"/>
    </location>
</feature>
<comment type="similarity">
    <text evidence="6">Belongs to the protein kinase superfamily. Ser/Thr protein kinase family. GCN2 subfamily.</text>
</comment>
<evidence type="ECO:0000256" key="7">
    <source>
        <dbReference type="PROSITE-ProRule" id="PRU10141"/>
    </source>
</evidence>
<comment type="caution">
    <text evidence="10">The sequence shown here is derived from an EMBL/GenBank/DDBJ whole genome shotgun (WGS) entry which is preliminary data.</text>
</comment>
<evidence type="ECO:0000313" key="10">
    <source>
        <dbReference type="EMBL" id="EJK70574.1"/>
    </source>
</evidence>
<feature type="compositionally biased region" description="Polar residues" evidence="8">
    <location>
        <begin position="614"/>
        <end position="624"/>
    </location>
</feature>
<dbReference type="GO" id="GO:0005524">
    <property type="term" value="F:ATP binding"/>
    <property type="evidence" value="ECO:0007669"/>
    <property type="project" value="UniProtKB-UniRule"/>
</dbReference>
<dbReference type="Gene3D" id="1.10.510.10">
    <property type="entry name" value="Transferase(Phosphotransferase) domain 1"/>
    <property type="match status" value="1"/>
</dbReference>
<dbReference type="PANTHER" id="PTHR11042:SF190">
    <property type="entry name" value="MITOSIS INHIBITOR PROTEIN KINASE MIK1"/>
    <property type="match status" value="1"/>
</dbReference>
<sequence length="1108" mass="121578">MNDTSGTLSALAPARNRKRNQATKSPIDAEDSSRVVDHDLGGNPKNRETQDIEIADLNPSTSLNLPSFDAASAIARQNELSGVLEDGDVRRSAGLALESPKRRKQSFDGTSQAAMPSPGGLAQPLELSAFTPMRPANTQQRRIRRTSAGSAAEEGAQLFSPKPRYKNEISRRGSSGRLRTNRPPRPGSLTTGGGRSEGPASLSGNSSSPLTPSPKDAPQQGYESSPFKFRSFPASLPRVNNPHEGNEEQMEGGDDSLQVNVCSANQRISLRPKPIGTNQNIKSNPSFESTDNDAISDLNATNQTSSAEQDISGDWSESIGSVTHERMKIGNVPSHVTSHPNHAHFAEEDAIMEEDRDFVDTGDRKHSSSTELSGTNLNSIFGTDSAQMNESEAHPHTPRTTAEFQMHNLNMSPIVRLEDDEPIKSDAKQETLKQPLFRDQTDNNKSTTSTFTAASNSCNASKSSSTTNINNTTFNANMSRPNTARKMRPMPDTSAFDVQSIGSKDSGFSQSKAGNKSDHFLCPPTPIRTPAWAQNDGRSQPLKRTNSLIATKVLAHASNVENLSYLEDSMLENDISGFATERSIESQTGSTLTSSFAPVEEEDGEDGEDDDKNASFSSVDASTKSNSISFNDFENLGMLGSGAFADVYKVRSKKDQRMFAIKRTRRQFRGVKDRAIAMSEVNTMKRLQSALLNEAASTSQGKSEGSGKQSSRASYGLYLLFFIRAWQQDGFFYCQTELCSRATCRHLRLSLSSDWERDLLRYPSLELCIDAASEADPLQFKGGVDRSGAGRLVPETAIWQICHDVSRGLFHIHSHQMVHYDIKLSNIFFVGNTKWGTICKIGDFGLAGDIGSRDDGQEGDTSYMANELLSSSCLKSPSADIFSLGLMIYELAANPMWNLPKEGDRWHQLRSGSHKLELPETRSPGLVELIRSMIRPDADERPSAEKLTETEEVKRASATVSSFLSRYIADVEQFDSRREQEMESAEEEARKRSSTPVASMFHNSNGGAFVLYNTPPLDRPLKRSRTLHYIQQESVEKETASVRVKKALAPRCSGALAHHTASRKQVRVSKKGRPTAATRLLEKSTIINLDDEETTRRRKQGRFGSGGA</sequence>
<dbReference type="InterPro" id="IPR000719">
    <property type="entry name" value="Prot_kinase_dom"/>
</dbReference>
<dbReference type="InterPro" id="IPR008271">
    <property type="entry name" value="Ser/Thr_kinase_AS"/>
</dbReference>
<organism evidence="10 11">
    <name type="scientific">Thalassiosira oceanica</name>
    <name type="common">Marine diatom</name>
    <dbReference type="NCBI Taxonomy" id="159749"/>
    <lineage>
        <taxon>Eukaryota</taxon>
        <taxon>Sar</taxon>
        <taxon>Stramenopiles</taxon>
        <taxon>Ochrophyta</taxon>
        <taxon>Bacillariophyta</taxon>
        <taxon>Coscinodiscophyceae</taxon>
        <taxon>Thalassiosirophycidae</taxon>
        <taxon>Thalassiosirales</taxon>
        <taxon>Thalassiosiraceae</taxon>
        <taxon>Thalassiosira</taxon>
    </lineage>
</organism>
<feature type="region of interest" description="Disordered" evidence="8">
    <location>
        <begin position="439"/>
        <end position="523"/>
    </location>
</feature>
<reference evidence="10 11" key="1">
    <citation type="journal article" date="2012" name="Genome Biol.">
        <title>Genome and low-iron response of an oceanic diatom adapted to chronic iron limitation.</title>
        <authorList>
            <person name="Lommer M."/>
            <person name="Specht M."/>
            <person name="Roy A.S."/>
            <person name="Kraemer L."/>
            <person name="Andreson R."/>
            <person name="Gutowska M.A."/>
            <person name="Wolf J."/>
            <person name="Bergner S.V."/>
            <person name="Schilhabel M.B."/>
            <person name="Klostermeier U.C."/>
            <person name="Beiko R.G."/>
            <person name="Rosenstiel P."/>
            <person name="Hippler M."/>
            <person name="Laroche J."/>
        </authorList>
    </citation>
    <scope>NUCLEOTIDE SEQUENCE [LARGE SCALE GENOMIC DNA]</scope>
    <source>
        <strain evidence="10 11">CCMP1005</strain>
    </source>
</reference>
<dbReference type="EMBL" id="AGNL01008352">
    <property type="protein sequence ID" value="EJK70574.1"/>
    <property type="molecule type" value="Genomic_DNA"/>
</dbReference>
<feature type="region of interest" description="Disordered" evidence="8">
    <location>
        <begin position="582"/>
        <end position="624"/>
    </location>
</feature>
<dbReference type="SUPFAM" id="SSF56112">
    <property type="entry name" value="Protein kinase-like (PK-like)"/>
    <property type="match status" value="1"/>
</dbReference>
<dbReference type="Gene3D" id="3.30.200.20">
    <property type="entry name" value="Phosphorylase Kinase, domain 1"/>
    <property type="match status" value="1"/>
</dbReference>
<dbReference type="PROSITE" id="PS50011">
    <property type="entry name" value="PROTEIN_KINASE_DOM"/>
    <property type="match status" value="1"/>
</dbReference>
<proteinExistence type="inferred from homology"/>
<keyword evidence="3" id="KW-0418">Kinase</keyword>
<dbReference type="PROSITE" id="PS00107">
    <property type="entry name" value="PROTEIN_KINASE_ATP"/>
    <property type="match status" value="1"/>
</dbReference>
<dbReference type="InterPro" id="IPR017441">
    <property type="entry name" value="Protein_kinase_ATP_BS"/>
</dbReference>
<evidence type="ECO:0000313" key="11">
    <source>
        <dbReference type="Proteomes" id="UP000266841"/>
    </source>
</evidence>
<dbReference type="AlphaFoldDB" id="K0T035"/>
<dbReference type="GO" id="GO:0017148">
    <property type="term" value="P:negative regulation of translation"/>
    <property type="evidence" value="ECO:0007669"/>
    <property type="project" value="UniProtKB-KW"/>
</dbReference>
<dbReference type="PANTHER" id="PTHR11042">
    <property type="entry name" value="EUKARYOTIC TRANSLATION INITIATION FACTOR 2-ALPHA KINASE EIF2-ALPHA KINASE -RELATED"/>
    <property type="match status" value="1"/>
</dbReference>
<dbReference type="Pfam" id="PF00069">
    <property type="entry name" value="Pkinase"/>
    <property type="match status" value="1"/>
</dbReference>
<dbReference type="InterPro" id="IPR050339">
    <property type="entry name" value="CC_SR_Kinase"/>
</dbReference>
<feature type="compositionally biased region" description="Polar residues" evidence="8">
    <location>
        <begin position="496"/>
        <end position="514"/>
    </location>
</feature>
<feature type="binding site" evidence="7">
    <location>
        <position position="662"/>
    </location>
    <ligand>
        <name>ATP</name>
        <dbReference type="ChEBI" id="CHEBI:30616"/>
    </ligand>
</feature>
<evidence type="ECO:0000256" key="1">
    <source>
        <dbReference type="ARBA" id="ARBA00022679"/>
    </source>
</evidence>
<dbReference type="eggNOG" id="KOG0601">
    <property type="taxonomic scope" value="Eukaryota"/>
</dbReference>
<feature type="compositionally biased region" description="Basic and acidic residues" evidence="8">
    <location>
        <begin position="977"/>
        <end position="991"/>
    </location>
</feature>
<feature type="domain" description="Protein kinase" evidence="9">
    <location>
        <begin position="633"/>
        <end position="964"/>
    </location>
</feature>
<dbReference type="GO" id="GO:0004672">
    <property type="term" value="F:protein kinase activity"/>
    <property type="evidence" value="ECO:0007669"/>
    <property type="project" value="InterPro"/>
</dbReference>
<evidence type="ECO:0000256" key="6">
    <source>
        <dbReference type="ARBA" id="ARBA00037982"/>
    </source>
</evidence>
<keyword evidence="4 7" id="KW-0067">ATP-binding</keyword>
<feature type="compositionally biased region" description="Polar residues" evidence="8">
    <location>
        <begin position="585"/>
        <end position="596"/>
    </location>
</feature>
<dbReference type="SMART" id="SM00220">
    <property type="entry name" value="S_TKc"/>
    <property type="match status" value="1"/>
</dbReference>
<keyword evidence="2 7" id="KW-0547">Nucleotide-binding</keyword>
<evidence type="ECO:0000256" key="4">
    <source>
        <dbReference type="ARBA" id="ARBA00022840"/>
    </source>
</evidence>
<dbReference type="GO" id="GO:0005737">
    <property type="term" value="C:cytoplasm"/>
    <property type="evidence" value="ECO:0007669"/>
    <property type="project" value="TreeGrafter"/>
</dbReference>
<feature type="compositionally biased region" description="Basic and acidic residues" evidence="8">
    <location>
        <begin position="31"/>
        <end position="50"/>
    </location>
</feature>
<keyword evidence="1" id="KW-0808">Transferase</keyword>
<evidence type="ECO:0000256" key="3">
    <source>
        <dbReference type="ARBA" id="ARBA00022777"/>
    </source>
</evidence>
<feature type="region of interest" description="Disordered" evidence="8">
    <location>
        <begin position="94"/>
        <end position="255"/>
    </location>
</feature>